<evidence type="ECO:0000313" key="3">
    <source>
        <dbReference type="Proteomes" id="UP000241462"/>
    </source>
</evidence>
<organism evidence="2 3">
    <name type="scientific">Coniella lustricola</name>
    <dbReference type="NCBI Taxonomy" id="2025994"/>
    <lineage>
        <taxon>Eukaryota</taxon>
        <taxon>Fungi</taxon>
        <taxon>Dikarya</taxon>
        <taxon>Ascomycota</taxon>
        <taxon>Pezizomycotina</taxon>
        <taxon>Sordariomycetes</taxon>
        <taxon>Sordariomycetidae</taxon>
        <taxon>Diaporthales</taxon>
        <taxon>Schizoparmaceae</taxon>
        <taxon>Coniella</taxon>
    </lineage>
</organism>
<evidence type="ECO:0000313" key="2">
    <source>
        <dbReference type="EMBL" id="PSR85719.1"/>
    </source>
</evidence>
<dbReference type="STRING" id="2025994.A0A2T3A8H0"/>
<dbReference type="InterPro" id="IPR032704">
    <property type="entry name" value="Cms1"/>
</dbReference>
<dbReference type="InParanoid" id="A0A2T3A8H0"/>
<reference evidence="2 3" key="1">
    <citation type="journal article" date="2018" name="Mycol. Prog.">
        <title>Coniella lustricola, a new species from submerged detritus.</title>
        <authorList>
            <person name="Raudabaugh D.B."/>
            <person name="Iturriaga T."/>
            <person name="Carver A."/>
            <person name="Mondo S."/>
            <person name="Pangilinan J."/>
            <person name="Lipzen A."/>
            <person name="He G."/>
            <person name="Amirebrahimi M."/>
            <person name="Grigoriev I.V."/>
            <person name="Miller A.N."/>
        </authorList>
    </citation>
    <scope>NUCLEOTIDE SEQUENCE [LARGE SCALE GENOMIC DNA]</scope>
    <source>
        <strain evidence="2 3">B22-T-1</strain>
    </source>
</reference>
<name>A0A2T3A8H0_9PEZI</name>
<dbReference type="GO" id="GO:0005634">
    <property type="term" value="C:nucleus"/>
    <property type="evidence" value="ECO:0007669"/>
    <property type="project" value="TreeGrafter"/>
</dbReference>
<dbReference type="PANTHER" id="PTHR24030">
    <property type="entry name" value="PROTEIN CMSS1"/>
    <property type="match status" value="1"/>
</dbReference>
<dbReference type="OrthoDB" id="1929311at2759"/>
<gene>
    <name evidence="2" type="ORF">BD289DRAFT_368130</name>
</gene>
<dbReference type="FunCoup" id="A0A2T3A8H0">
    <property type="interactions" value="272"/>
</dbReference>
<dbReference type="InterPro" id="IPR027417">
    <property type="entry name" value="P-loop_NTPase"/>
</dbReference>
<dbReference type="Gene3D" id="3.40.50.300">
    <property type="entry name" value="P-loop containing nucleotide triphosphate hydrolases"/>
    <property type="match status" value="1"/>
</dbReference>
<dbReference type="Proteomes" id="UP000241462">
    <property type="component" value="Unassembled WGS sequence"/>
</dbReference>
<dbReference type="PANTHER" id="PTHR24030:SF0">
    <property type="entry name" value="PROTEIN CMSS1"/>
    <property type="match status" value="1"/>
</dbReference>
<feature type="compositionally biased region" description="Basic residues" evidence="1">
    <location>
        <begin position="1"/>
        <end position="10"/>
    </location>
</feature>
<sequence length="267" mass="29699">MAKTQSKKRKAPIDDVTSETDTPAPTVPAVKKPKQKKNRRPDAEDEESLLDLDRSINTIFSRMDPDLLADYVAANTKRFGIDLSSIELSDLYVPAGAVKDTTGFAEPRVKDNLAAFLEAFAGSEEDKKRLGTAPKKCGSPHTIVVAGAGLRAADLVRSTRTFQKKENVVAKLFAKHFKVAEQVEFLKKNRTGIAIGTPARLMALLDEGALSIEHLKRIVVDASHIDQKKRGVMDMKETMMPLAQWLTRKEFKERYGDSDKPLELLFF</sequence>
<evidence type="ECO:0000256" key="1">
    <source>
        <dbReference type="SAM" id="MobiDB-lite"/>
    </source>
</evidence>
<proteinExistence type="predicted"/>
<dbReference type="Pfam" id="PF14617">
    <property type="entry name" value="CMS1"/>
    <property type="match status" value="1"/>
</dbReference>
<accession>A0A2T3A8H0</accession>
<dbReference type="SUPFAM" id="SSF52540">
    <property type="entry name" value="P-loop containing nucleoside triphosphate hydrolases"/>
    <property type="match status" value="1"/>
</dbReference>
<dbReference type="AlphaFoldDB" id="A0A2T3A8H0"/>
<keyword evidence="3" id="KW-1185">Reference proteome</keyword>
<protein>
    <submittedName>
        <fullName evidence="2">U3-containing 90S pre-ribosomal complex subunit-domain containing protein</fullName>
    </submittedName>
</protein>
<dbReference type="EMBL" id="KZ678438">
    <property type="protein sequence ID" value="PSR85719.1"/>
    <property type="molecule type" value="Genomic_DNA"/>
</dbReference>
<feature type="region of interest" description="Disordered" evidence="1">
    <location>
        <begin position="1"/>
        <end position="48"/>
    </location>
</feature>
<dbReference type="GO" id="GO:0030686">
    <property type="term" value="C:90S preribosome"/>
    <property type="evidence" value="ECO:0007669"/>
    <property type="project" value="TreeGrafter"/>
</dbReference>